<proteinExistence type="predicted"/>
<dbReference type="EMBL" id="CAFBNF010000122">
    <property type="protein sequence ID" value="CAB4946174.1"/>
    <property type="molecule type" value="Genomic_DNA"/>
</dbReference>
<gene>
    <name evidence="2" type="ORF">UFOPK3773_01141</name>
</gene>
<sequence>MMRPVTRVTVPAASGRDIQATVMGIQYWLGSLDTSPRLVAIAMATASRMPCRSIRSSRRRCGRSRRRSGTGCSPPDSTTERFRSMTGTTMATNCTRPPRPMSSAVFSASTGFSGMPQNTVKITSVRSPAIPAPGPATPTKPHTSATTAATATPSRA</sequence>
<feature type="region of interest" description="Disordered" evidence="1">
    <location>
        <begin position="54"/>
        <end position="156"/>
    </location>
</feature>
<reference evidence="2" key="1">
    <citation type="submission" date="2020-05" db="EMBL/GenBank/DDBJ databases">
        <authorList>
            <person name="Chiriac C."/>
            <person name="Salcher M."/>
            <person name="Ghai R."/>
            <person name="Kavagutti S V."/>
        </authorList>
    </citation>
    <scope>NUCLEOTIDE SEQUENCE</scope>
</reference>
<feature type="compositionally biased region" description="Polar residues" evidence="1">
    <location>
        <begin position="104"/>
        <end position="126"/>
    </location>
</feature>
<name>A0A6J7JVG5_9ZZZZ</name>
<dbReference type="AlphaFoldDB" id="A0A6J7JVG5"/>
<feature type="compositionally biased region" description="Basic residues" evidence="1">
    <location>
        <begin position="55"/>
        <end position="68"/>
    </location>
</feature>
<feature type="compositionally biased region" description="Polar residues" evidence="1">
    <location>
        <begin position="85"/>
        <end position="95"/>
    </location>
</feature>
<evidence type="ECO:0000256" key="1">
    <source>
        <dbReference type="SAM" id="MobiDB-lite"/>
    </source>
</evidence>
<organism evidence="2">
    <name type="scientific">freshwater metagenome</name>
    <dbReference type="NCBI Taxonomy" id="449393"/>
    <lineage>
        <taxon>unclassified sequences</taxon>
        <taxon>metagenomes</taxon>
        <taxon>ecological metagenomes</taxon>
    </lineage>
</organism>
<accession>A0A6J7JVG5</accession>
<evidence type="ECO:0000313" key="2">
    <source>
        <dbReference type="EMBL" id="CAB4946174.1"/>
    </source>
</evidence>
<feature type="compositionally biased region" description="Low complexity" evidence="1">
    <location>
        <begin position="139"/>
        <end position="156"/>
    </location>
</feature>
<protein>
    <submittedName>
        <fullName evidence="2">Unannotated protein</fullName>
    </submittedName>
</protein>